<dbReference type="EMBL" id="AWGJ01000006">
    <property type="protein sequence ID" value="ODN78943.1"/>
    <property type="molecule type" value="Genomic_DNA"/>
</dbReference>
<dbReference type="InterPro" id="IPR053013">
    <property type="entry name" value="LAT"/>
</dbReference>
<dbReference type="PANTHER" id="PTHR34815:SF2">
    <property type="entry name" value="N-ACETYLTRANSFERASE DOMAIN-CONTAINING PROTEIN"/>
    <property type="match status" value="1"/>
</dbReference>
<dbReference type="RefSeq" id="XP_018993989.1">
    <property type="nucleotide sequence ID" value="XM_019138552.1"/>
</dbReference>
<dbReference type="STRING" id="1295533.A0A1E3HRF1"/>
<keyword evidence="2" id="KW-1185">Reference proteome</keyword>
<accession>A0A1E3HRF1</accession>
<gene>
    <name evidence="1" type="ORF">L202_04461</name>
</gene>
<evidence type="ECO:0008006" key="3">
    <source>
        <dbReference type="Google" id="ProtNLM"/>
    </source>
</evidence>
<dbReference type="PANTHER" id="PTHR34815">
    <property type="entry name" value="LYSINE ACETYLTRANSFERASE"/>
    <property type="match status" value="1"/>
</dbReference>
<dbReference type="AlphaFoldDB" id="A0A1E3HRF1"/>
<evidence type="ECO:0000313" key="2">
    <source>
        <dbReference type="Proteomes" id="UP000094065"/>
    </source>
</evidence>
<evidence type="ECO:0000313" key="1">
    <source>
        <dbReference type="EMBL" id="ODN78943.1"/>
    </source>
</evidence>
<dbReference type="Proteomes" id="UP000094065">
    <property type="component" value="Unassembled WGS sequence"/>
</dbReference>
<reference evidence="1 2" key="1">
    <citation type="submission" date="2016-06" db="EMBL/GenBank/DDBJ databases">
        <title>Evolution of pathogenesis and genome organization in the Tremellales.</title>
        <authorList>
            <person name="Cuomo C."/>
            <person name="Litvintseva A."/>
            <person name="Heitman J."/>
            <person name="Chen Y."/>
            <person name="Sun S."/>
            <person name="Springer D."/>
            <person name="Dromer F."/>
            <person name="Young S."/>
            <person name="Zeng Q."/>
            <person name="Chapman S."/>
            <person name="Gujja S."/>
            <person name="Saif S."/>
            <person name="Birren B."/>
        </authorList>
    </citation>
    <scope>NUCLEOTIDE SEQUENCE [LARGE SCALE GENOMIC DNA]</scope>
    <source>
        <strain evidence="1 2">CBS 6039</strain>
    </source>
</reference>
<organism evidence="1 2">
    <name type="scientific">Cryptococcus amylolentus CBS 6039</name>
    <dbReference type="NCBI Taxonomy" id="1295533"/>
    <lineage>
        <taxon>Eukaryota</taxon>
        <taxon>Fungi</taxon>
        <taxon>Dikarya</taxon>
        <taxon>Basidiomycota</taxon>
        <taxon>Agaricomycotina</taxon>
        <taxon>Tremellomycetes</taxon>
        <taxon>Tremellales</taxon>
        <taxon>Cryptococcaceae</taxon>
        <taxon>Cryptococcus</taxon>
    </lineage>
</organism>
<protein>
    <recommendedName>
        <fullName evidence="3">N-acetyltransferase domain-containing protein</fullName>
    </recommendedName>
</protein>
<dbReference type="OrthoDB" id="2020070at2759"/>
<proteinExistence type="predicted"/>
<name>A0A1E3HRF1_9TREE</name>
<dbReference type="GeneID" id="30155770"/>
<comment type="caution">
    <text evidence="1">The sequence shown here is derived from an EMBL/GenBank/DDBJ whole genome shotgun (WGS) entry which is preliminary data.</text>
</comment>
<sequence length="395" mass="43707">MSIKANLEDFTIKVANKDQEKQHALAGYDNWQKGEPFEEYRKVSIRERTEAKWGKEAFVTWVLVRKDDPNGEIYSGCETYRRQGFIKRKGTTDIEPGFVYCIASVVTPKAHGRNGYATRFLSLLHRHLSPESTLPPIPASWGEDQPSIPLPAQAAEQIPKAIGSYLWSDVGSSFYSKCSIGEGRPGWVVDDAQCSELVWKILPPATVEGSFSWIHLQDLEDVGSLISARLQSNLRQTDTSQNAVFITDPASPGVLDSVPVKGSWKRPTPEPLPVGIRIPSSSGKKEDDAIVLFAVSCISISDKFLITHISNLSPYQLPLLLSAIDSLASSSTLCPAEGWAWDLGLSGELVDAWKKQAEREVRVRRREEIGGHLLGVAWYGDDEGKLGNGEIWSWA</sequence>